<dbReference type="InterPro" id="IPR029441">
    <property type="entry name" value="Cass2"/>
</dbReference>
<accession>A0A2R7ZYL3</accession>
<proteinExistence type="predicted"/>
<organism evidence="2 3">
    <name type="scientific">Carnobacterium divergens</name>
    <name type="common">Lactobacillus divergens</name>
    <dbReference type="NCBI Taxonomy" id="2748"/>
    <lineage>
        <taxon>Bacteria</taxon>
        <taxon>Bacillati</taxon>
        <taxon>Bacillota</taxon>
        <taxon>Bacilli</taxon>
        <taxon>Lactobacillales</taxon>
        <taxon>Carnobacteriaceae</taxon>
        <taxon>Carnobacterium</taxon>
    </lineage>
</organism>
<dbReference type="AlphaFoldDB" id="A0A2R7ZYL3"/>
<comment type="caution">
    <text evidence="2">The sequence shown here is derived from an EMBL/GenBank/DDBJ whole genome shotgun (WGS) entry which is preliminary data.</text>
</comment>
<protein>
    <recommendedName>
        <fullName evidence="1">Integron-associated effector binding protein domain-containing protein</fullName>
    </recommendedName>
</protein>
<sequence>MSFKVTESPEILIVGASAPITVPSNPSGFPDMSNKKLEQLADFKNIKALVVNDALDNHFYAVNNASSGKPSYLVGVKSNRAIPNQESFLLPAGHYAIFTKTVKNRLEADQFIGASYGEVYQSEEFQINGAINLEVVDGFIQESPVVEFSVWIPVLAKTAPL</sequence>
<name>A0A2R7ZYL3_CARDV</name>
<evidence type="ECO:0000313" key="2">
    <source>
        <dbReference type="EMBL" id="TFJ29511.1"/>
    </source>
</evidence>
<dbReference type="EMBL" id="NRPP01000003">
    <property type="protein sequence ID" value="TFJ29511.1"/>
    <property type="molecule type" value="Genomic_DNA"/>
</dbReference>
<dbReference type="Pfam" id="PF14526">
    <property type="entry name" value="Cass2"/>
    <property type="match status" value="1"/>
</dbReference>
<reference evidence="2 3" key="1">
    <citation type="journal article" date="2018" name="Int. J. Food Microbiol.">
        <title>Growth of Carnobacterium spp. isolated from chilled vacuum-packaged meat under relevant acidic conditions.</title>
        <authorList>
            <person name="Zhang P."/>
            <person name="Badoni M."/>
            <person name="Ganzle M."/>
            <person name="Yang X."/>
        </authorList>
    </citation>
    <scope>NUCLEOTIDE SEQUENCE [LARGE SCALE GENOMIC DNA]</scope>
    <source>
        <strain evidence="2 3">B2</strain>
    </source>
</reference>
<gene>
    <name evidence="2" type="ORF">CKN69_01410</name>
</gene>
<dbReference type="Gene3D" id="3.20.80.10">
    <property type="entry name" value="Regulatory factor, effector binding domain"/>
    <property type="match status" value="1"/>
</dbReference>
<dbReference type="Proteomes" id="UP000297938">
    <property type="component" value="Unassembled WGS sequence"/>
</dbReference>
<dbReference type="RefSeq" id="WP_074401947.1">
    <property type="nucleotide sequence ID" value="NZ_CBCPJW010000002.1"/>
</dbReference>
<dbReference type="InterPro" id="IPR011256">
    <property type="entry name" value="Reg_factor_effector_dom_sf"/>
</dbReference>
<evidence type="ECO:0000259" key="1">
    <source>
        <dbReference type="Pfam" id="PF14526"/>
    </source>
</evidence>
<dbReference type="STRING" id="2748.CDIV41_230066"/>
<feature type="domain" description="Integron-associated effector binding protein" evidence="1">
    <location>
        <begin position="6"/>
        <end position="154"/>
    </location>
</feature>
<evidence type="ECO:0000313" key="3">
    <source>
        <dbReference type="Proteomes" id="UP000297938"/>
    </source>
</evidence>